<organism evidence="1 2">
    <name type="scientific">Ceratopteris richardii</name>
    <name type="common">Triangle waterfern</name>
    <dbReference type="NCBI Taxonomy" id="49495"/>
    <lineage>
        <taxon>Eukaryota</taxon>
        <taxon>Viridiplantae</taxon>
        <taxon>Streptophyta</taxon>
        <taxon>Embryophyta</taxon>
        <taxon>Tracheophyta</taxon>
        <taxon>Polypodiopsida</taxon>
        <taxon>Polypodiidae</taxon>
        <taxon>Polypodiales</taxon>
        <taxon>Pteridineae</taxon>
        <taxon>Pteridaceae</taxon>
        <taxon>Parkerioideae</taxon>
        <taxon>Ceratopteris</taxon>
    </lineage>
</organism>
<proteinExistence type="predicted"/>
<name>A0A8T2SXM8_CERRI</name>
<dbReference type="Proteomes" id="UP000825935">
    <property type="component" value="Chromosome 17"/>
</dbReference>
<keyword evidence="2" id="KW-1185">Reference proteome</keyword>
<reference evidence="1" key="1">
    <citation type="submission" date="2021-08" db="EMBL/GenBank/DDBJ databases">
        <title>WGS assembly of Ceratopteris richardii.</title>
        <authorList>
            <person name="Marchant D.B."/>
            <person name="Chen G."/>
            <person name="Jenkins J."/>
            <person name="Shu S."/>
            <person name="Leebens-Mack J."/>
            <person name="Grimwood J."/>
            <person name="Schmutz J."/>
            <person name="Soltis P."/>
            <person name="Soltis D."/>
            <person name="Chen Z.-H."/>
        </authorList>
    </citation>
    <scope>NUCLEOTIDE SEQUENCE</scope>
    <source>
        <strain evidence="1">Whitten #5841</strain>
        <tissue evidence="1">Leaf</tissue>
    </source>
</reference>
<dbReference type="EMBL" id="CM035422">
    <property type="protein sequence ID" value="KAH7373146.1"/>
    <property type="molecule type" value="Genomic_DNA"/>
</dbReference>
<dbReference type="AlphaFoldDB" id="A0A8T2SXM8"/>
<protein>
    <submittedName>
        <fullName evidence="1">Uncharacterized protein</fullName>
    </submittedName>
</protein>
<gene>
    <name evidence="1" type="ORF">KP509_17G039700</name>
</gene>
<comment type="caution">
    <text evidence="1">The sequence shown here is derived from an EMBL/GenBank/DDBJ whole genome shotgun (WGS) entry which is preliminary data.</text>
</comment>
<sequence length="60" mass="7200">MAIGMDIYVSCKSPDSRTQKCKKRERNHCYTRTTDIIFLHKHPLGPHLYITHTKRRQEMK</sequence>
<evidence type="ECO:0000313" key="2">
    <source>
        <dbReference type="Proteomes" id="UP000825935"/>
    </source>
</evidence>
<accession>A0A8T2SXM8</accession>
<evidence type="ECO:0000313" key="1">
    <source>
        <dbReference type="EMBL" id="KAH7373146.1"/>
    </source>
</evidence>